<keyword evidence="2" id="KW-1185">Reference proteome</keyword>
<evidence type="ECO:0000313" key="2">
    <source>
        <dbReference type="Proteomes" id="UP001144256"/>
    </source>
</evidence>
<sequence length="96" mass="11229">MKINYEKVINGIIEDLIGYAYEDIADQSTEIRELEGKLSKQSQKVQAVLPLLNEESRKTIEEYTWQVECLNGEYNNKIYVQGLKDCVKILKYLRIL</sequence>
<dbReference type="EMBL" id="BRLB01000011">
    <property type="protein sequence ID" value="GKX30782.1"/>
    <property type="molecule type" value="Genomic_DNA"/>
</dbReference>
<comment type="caution">
    <text evidence="1">The sequence shown here is derived from an EMBL/GenBank/DDBJ whole genome shotgun (WGS) entry which is preliminary data.</text>
</comment>
<organism evidence="1 2">
    <name type="scientific">Vallitalea longa</name>
    <dbReference type="NCBI Taxonomy" id="2936439"/>
    <lineage>
        <taxon>Bacteria</taxon>
        <taxon>Bacillati</taxon>
        <taxon>Bacillota</taxon>
        <taxon>Clostridia</taxon>
        <taxon>Lachnospirales</taxon>
        <taxon>Vallitaleaceae</taxon>
        <taxon>Vallitalea</taxon>
    </lineage>
</organism>
<accession>A0A9W6DGQ5</accession>
<evidence type="ECO:0000313" key="1">
    <source>
        <dbReference type="EMBL" id="GKX30782.1"/>
    </source>
</evidence>
<name>A0A9W6DGQ5_9FIRM</name>
<protein>
    <submittedName>
        <fullName evidence="1">Uncharacterized protein</fullName>
    </submittedName>
</protein>
<gene>
    <name evidence="1" type="ORF">SH1V18_32620</name>
</gene>
<dbReference type="AlphaFoldDB" id="A0A9W6DGQ5"/>
<proteinExistence type="predicted"/>
<dbReference type="RefSeq" id="WP_281817259.1">
    <property type="nucleotide sequence ID" value="NZ_BRLB01000011.1"/>
</dbReference>
<dbReference type="Proteomes" id="UP001144256">
    <property type="component" value="Unassembled WGS sequence"/>
</dbReference>
<reference evidence="1" key="1">
    <citation type="submission" date="2022-06" db="EMBL/GenBank/DDBJ databases">
        <title>Vallitalea longa sp. nov., an anaerobic bacterium isolated from marine sediment.</title>
        <authorList>
            <person name="Hirano S."/>
            <person name="Terahara T."/>
            <person name="Mori K."/>
            <person name="Hamada M."/>
            <person name="Matsumoto R."/>
            <person name="Kobayashi T."/>
        </authorList>
    </citation>
    <scope>NUCLEOTIDE SEQUENCE</scope>
    <source>
        <strain evidence="1">SH18-1</strain>
    </source>
</reference>